<gene>
    <name evidence="1" type="primary">TPHA0N00545</name>
    <name evidence="1" type="ordered locus">TPHA_0N00545</name>
</gene>
<dbReference type="KEGG" id="tpf:TPHA_0N00545"/>
<sequence length="618" mass="71099">MTVLIQTSSAAMSSNWDNYSYDNNSDNSSSNNYAKLELSQYIDNLTNNRCGSNLEAIQSRSAFNNNIVLTNNSDASSVTNSWSARFKNMFEKNINVDDSYDSFDSSLYTDKSSITKPSPWFTRLFDKRSGKEQSQNSSHQTESFHATVLPESICNRKYEETPKSKIIEVEYTRYSQGKVEKTASTGNGSLRNTRSKNWFKTVFKGKSEASEVSEYPGLVQPEPEVLENTYSDDSIYESEKLEYLPIKIDIVDVGSLSVSDCLTPINDGNHNIPSPPWDYRHEYKRLDDNYRKNSGENYDYNNEHVETSTVYSSYYSSNNVQELEAELSVRQASIDTCLFQEQPILTTASETHSYPVVSKHISGFCDDSVYESRVKNDSSERKAGSHRDYTNCINPYTPILRARIREEKIALLNNKSKINDNAFTEPEHMRIFQKDTYDEEYCEPKGAFSRHSSGSDILESEQTKKQTTTLVDVQEKQVLDPVQPVNSENLNNKKSKNKNREVENRATTNYCCPKCCYCDESEVDMSYYYRNIEPITIHERFIQIIKRTKYNFRKFIKRNNKKEWILYQLQKTTDEVLDNGLLVCELIGDMLTDVIEKVEPFPKLLQCAVGHVCMKLAH</sequence>
<dbReference type="Proteomes" id="UP000005666">
    <property type="component" value="Chromosome 14"/>
</dbReference>
<dbReference type="HOGENOM" id="CLU_515037_0_0_1"/>
<accession>G8C107</accession>
<dbReference type="GeneID" id="11532092"/>
<dbReference type="RefSeq" id="XP_003688269.1">
    <property type="nucleotide sequence ID" value="XM_003688221.1"/>
</dbReference>
<proteinExistence type="predicted"/>
<keyword evidence="2" id="KW-1185">Reference proteome</keyword>
<evidence type="ECO:0000313" key="2">
    <source>
        <dbReference type="Proteomes" id="UP000005666"/>
    </source>
</evidence>
<dbReference type="EMBL" id="HE612869">
    <property type="protein sequence ID" value="CCE65835.1"/>
    <property type="molecule type" value="Genomic_DNA"/>
</dbReference>
<evidence type="ECO:0000313" key="1">
    <source>
        <dbReference type="EMBL" id="CCE65835.1"/>
    </source>
</evidence>
<protein>
    <submittedName>
        <fullName evidence="1">Uncharacterized protein</fullName>
    </submittedName>
</protein>
<name>G8C107_TETPH</name>
<organism evidence="1 2">
    <name type="scientific">Tetrapisispora phaffii (strain ATCC 24235 / CBS 4417 / NBRC 1672 / NRRL Y-8282 / UCD 70-5)</name>
    <name type="common">Yeast</name>
    <name type="synonym">Fabospora phaffii</name>
    <dbReference type="NCBI Taxonomy" id="1071381"/>
    <lineage>
        <taxon>Eukaryota</taxon>
        <taxon>Fungi</taxon>
        <taxon>Dikarya</taxon>
        <taxon>Ascomycota</taxon>
        <taxon>Saccharomycotina</taxon>
        <taxon>Saccharomycetes</taxon>
        <taxon>Saccharomycetales</taxon>
        <taxon>Saccharomycetaceae</taxon>
        <taxon>Tetrapisispora</taxon>
    </lineage>
</organism>
<dbReference type="AlphaFoldDB" id="G8C107"/>
<reference evidence="1 2" key="1">
    <citation type="journal article" date="2011" name="Proc. Natl. Acad. Sci. U.S.A.">
        <title>Evolutionary erosion of yeast sex chromosomes by mating-type switching accidents.</title>
        <authorList>
            <person name="Gordon J.L."/>
            <person name="Armisen D."/>
            <person name="Proux-Wera E."/>
            <person name="Oheigeartaigh S.S."/>
            <person name="Byrne K.P."/>
            <person name="Wolfe K.H."/>
        </authorList>
    </citation>
    <scope>NUCLEOTIDE SEQUENCE [LARGE SCALE GENOMIC DNA]</scope>
    <source>
        <strain evidence="2">ATCC 24235 / CBS 4417 / NBRC 1672 / NRRL Y-8282 / UCD 70-5</strain>
    </source>
</reference>